<evidence type="ECO:0000256" key="1">
    <source>
        <dbReference type="SAM" id="MobiDB-lite"/>
    </source>
</evidence>
<organism evidence="2 3">
    <name type="scientific">Portunus trituberculatus</name>
    <name type="common">Swimming crab</name>
    <name type="synonym">Neptunus trituberculatus</name>
    <dbReference type="NCBI Taxonomy" id="210409"/>
    <lineage>
        <taxon>Eukaryota</taxon>
        <taxon>Metazoa</taxon>
        <taxon>Ecdysozoa</taxon>
        <taxon>Arthropoda</taxon>
        <taxon>Crustacea</taxon>
        <taxon>Multicrustacea</taxon>
        <taxon>Malacostraca</taxon>
        <taxon>Eumalacostraca</taxon>
        <taxon>Eucarida</taxon>
        <taxon>Decapoda</taxon>
        <taxon>Pleocyemata</taxon>
        <taxon>Brachyura</taxon>
        <taxon>Eubrachyura</taxon>
        <taxon>Portunoidea</taxon>
        <taxon>Portunidae</taxon>
        <taxon>Portuninae</taxon>
        <taxon>Portunus</taxon>
    </lineage>
</organism>
<feature type="region of interest" description="Disordered" evidence="1">
    <location>
        <begin position="42"/>
        <end position="62"/>
    </location>
</feature>
<sequence>MDIHTVFHFEQDKKRDNREQRYDSPWVLIPIVFMEATKNEQERMLKSKKANRSAQTAKSSHG</sequence>
<dbReference type="Proteomes" id="UP000324222">
    <property type="component" value="Unassembled WGS sequence"/>
</dbReference>
<comment type="caution">
    <text evidence="2">The sequence shown here is derived from an EMBL/GenBank/DDBJ whole genome shotgun (WGS) entry which is preliminary data.</text>
</comment>
<protein>
    <submittedName>
        <fullName evidence="2">Uncharacterized protein</fullName>
    </submittedName>
</protein>
<gene>
    <name evidence="2" type="ORF">E2C01_044965</name>
</gene>
<evidence type="ECO:0000313" key="2">
    <source>
        <dbReference type="EMBL" id="MPC51125.1"/>
    </source>
</evidence>
<keyword evidence="3" id="KW-1185">Reference proteome</keyword>
<name>A0A5B7G0S0_PORTR</name>
<proteinExistence type="predicted"/>
<reference evidence="2 3" key="1">
    <citation type="submission" date="2019-05" db="EMBL/GenBank/DDBJ databases">
        <title>Another draft genome of Portunus trituberculatus and its Hox gene families provides insights of decapod evolution.</title>
        <authorList>
            <person name="Jeong J.-H."/>
            <person name="Song I."/>
            <person name="Kim S."/>
            <person name="Choi T."/>
            <person name="Kim D."/>
            <person name="Ryu S."/>
            <person name="Kim W."/>
        </authorList>
    </citation>
    <scope>NUCLEOTIDE SEQUENCE [LARGE SCALE GENOMIC DNA]</scope>
    <source>
        <tissue evidence="2">Muscle</tissue>
    </source>
</reference>
<dbReference type="EMBL" id="VSRR010009966">
    <property type="protein sequence ID" value="MPC51125.1"/>
    <property type="molecule type" value="Genomic_DNA"/>
</dbReference>
<accession>A0A5B7G0S0</accession>
<evidence type="ECO:0000313" key="3">
    <source>
        <dbReference type="Proteomes" id="UP000324222"/>
    </source>
</evidence>
<dbReference type="AlphaFoldDB" id="A0A5B7G0S0"/>
<feature type="compositionally biased region" description="Polar residues" evidence="1">
    <location>
        <begin position="52"/>
        <end position="62"/>
    </location>
</feature>